<dbReference type="EMBL" id="KL197709">
    <property type="protein sequence ID" value="KDQ64442.1"/>
    <property type="molecule type" value="Genomic_DNA"/>
</dbReference>
<feature type="region of interest" description="Disordered" evidence="1">
    <location>
        <begin position="353"/>
        <end position="418"/>
    </location>
</feature>
<evidence type="ECO:0000313" key="2">
    <source>
        <dbReference type="EMBL" id="KDQ64442.1"/>
    </source>
</evidence>
<evidence type="ECO:0000256" key="1">
    <source>
        <dbReference type="SAM" id="MobiDB-lite"/>
    </source>
</evidence>
<dbReference type="Proteomes" id="UP000027265">
    <property type="component" value="Unassembled WGS sequence"/>
</dbReference>
<dbReference type="InParanoid" id="A0A067QLS6"/>
<keyword evidence="3" id="KW-1185">Reference proteome</keyword>
<accession>A0A067QLS6</accession>
<feature type="region of interest" description="Disordered" evidence="1">
    <location>
        <begin position="172"/>
        <end position="316"/>
    </location>
</feature>
<evidence type="ECO:0000313" key="3">
    <source>
        <dbReference type="Proteomes" id="UP000027265"/>
    </source>
</evidence>
<proteinExistence type="predicted"/>
<feature type="compositionally biased region" description="Polar residues" evidence="1">
    <location>
        <begin position="238"/>
        <end position="248"/>
    </location>
</feature>
<name>A0A067QLS6_9AGAM</name>
<reference evidence="3" key="1">
    <citation type="journal article" date="2014" name="Proc. Natl. Acad. Sci. U.S.A.">
        <title>Extensive sampling of basidiomycete genomes demonstrates inadequacy of the white-rot/brown-rot paradigm for wood decay fungi.</title>
        <authorList>
            <person name="Riley R."/>
            <person name="Salamov A.A."/>
            <person name="Brown D.W."/>
            <person name="Nagy L.G."/>
            <person name="Floudas D."/>
            <person name="Held B.W."/>
            <person name="Levasseur A."/>
            <person name="Lombard V."/>
            <person name="Morin E."/>
            <person name="Otillar R."/>
            <person name="Lindquist E.A."/>
            <person name="Sun H."/>
            <person name="LaButti K.M."/>
            <person name="Schmutz J."/>
            <person name="Jabbour D."/>
            <person name="Luo H."/>
            <person name="Baker S.E."/>
            <person name="Pisabarro A.G."/>
            <person name="Walton J.D."/>
            <person name="Blanchette R.A."/>
            <person name="Henrissat B."/>
            <person name="Martin F."/>
            <person name="Cullen D."/>
            <person name="Hibbett D.S."/>
            <person name="Grigoriev I.V."/>
        </authorList>
    </citation>
    <scope>NUCLEOTIDE SEQUENCE [LARGE SCALE GENOMIC DNA]</scope>
    <source>
        <strain evidence="3">MUCL 33604</strain>
    </source>
</reference>
<dbReference type="HOGENOM" id="CLU_044501_0_0_1"/>
<feature type="compositionally biased region" description="Basic and acidic residues" evidence="1">
    <location>
        <begin position="257"/>
        <end position="272"/>
    </location>
</feature>
<sequence length="418" mass="46392">MGKWSLEYYDDVLRSKMKNLVSGAIKRAKLEKGEPTITYESFVEDLDEGDSFTTSIVAVLVKELAERRRRENASDKRLIAESTAKSLRDMTVPLCVYRERSGYSRVHRRRSLNLTDYMSGPPEEMDLVDDEEDDNEFITVFSGGGAGLEGSRMNTELFDAYRPASYLPMPYRIPSSLSRGPQAPSSTTADASSETTTADRDLTISERSAPGQRLSYPSQWNPGPPPSTSAWRPVPTATAGSSTLTRQASLRRPPRSRTVDFSDFTARRRTELRQSQPQDSADAPVFPDLPRPRFSRSPSQDDPRAPHSRPRLTTRRHEVYLPPWSHYAHIGLDGASDSTSVYNYLPTATDVAPAHTSGQTSDGPQDITPLPAPRLRRSGVRAPEPVDRVRYGSGFTLSLPSPPSEQPSEVESSGEQQN</sequence>
<organism evidence="2 3">
    <name type="scientific">Jaapia argillacea MUCL 33604</name>
    <dbReference type="NCBI Taxonomy" id="933084"/>
    <lineage>
        <taxon>Eukaryota</taxon>
        <taxon>Fungi</taxon>
        <taxon>Dikarya</taxon>
        <taxon>Basidiomycota</taxon>
        <taxon>Agaricomycotina</taxon>
        <taxon>Agaricomycetes</taxon>
        <taxon>Agaricomycetidae</taxon>
        <taxon>Jaapiales</taxon>
        <taxon>Jaapiaceae</taxon>
        <taxon>Jaapia</taxon>
    </lineage>
</organism>
<gene>
    <name evidence="2" type="ORF">JAAARDRAFT_52391</name>
</gene>
<feature type="compositionally biased region" description="Low complexity" evidence="1">
    <location>
        <begin position="406"/>
        <end position="418"/>
    </location>
</feature>
<feature type="compositionally biased region" description="Low complexity" evidence="1">
    <location>
        <begin position="183"/>
        <end position="196"/>
    </location>
</feature>
<dbReference type="AlphaFoldDB" id="A0A067QLS6"/>
<protein>
    <submittedName>
        <fullName evidence="2">Uncharacterized protein</fullName>
    </submittedName>
</protein>
<dbReference type="OrthoDB" id="3253137at2759"/>
<dbReference type="STRING" id="933084.A0A067QLS6"/>